<gene>
    <name evidence="9" type="ORF">VR44_17650</name>
</gene>
<dbReference type="EMBL" id="JZWV01000474">
    <property type="protein sequence ID" value="KJY31702.1"/>
    <property type="molecule type" value="Genomic_DNA"/>
</dbReference>
<accession>A0A0F4JBG1</accession>
<dbReference type="Pfam" id="PF00482">
    <property type="entry name" value="T2SSF"/>
    <property type="match status" value="1"/>
</dbReference>
<keyword evidence="5 7" id="KW-0472">Membrane</keyword>
<evidence type="ECO:0000256" key="5">
    <source>
        <dbReference type="ARBA" id="ARBA00023136"/>
    </source>
</evidence>
<dbReference type="InterPro" id="IPR042094">
    <property type="entry name" value="T2SS_GspF_sf"/>
</dbReference>
<dbReference type="Gene3D" id="1.20.81.30">
    <property type="entry name" value="Type II secretion system (T2SS), domain F"/>
    <property type="match status" value="1"/>
</dbReference>
<comment type="subcellular location">
    <subcellularLocation>
        <location evidence="1">Cell membrane</location>
        <topology evidence="1">Multi-pass membrane protein</topology>
    </subcellularLocation>
</comment>
<sequence length="326" mass="33775">MGRGAAAAGEGGGAVTVLWWVLAGLALSGGLVGLVAGIVGTSAPKGPGLAARLRAGRQLASRDERMARRTRLVGGALGGVLLWMVTGVFIAAVMLFLAVIGVPWLLSPTKSATARIGKLEALGDWTQRLANVLRLGRGLDEALQISRRGCPEDIAGEVADLVDRLQVGWRPTDALRACGDALNDVTADKVVAALVLSAADRGPGLAQALDDLAESVHEEVARRRGIEADRAKPRTTMRWMTIITLGVVGAGFLVPSYTAPYGTMVGQLVLAVLLAGFVGVLVMMRQIADIKPVPRFLIADPRSAVAPASSPEGVEEASESAVEVGA</sequence>
<feature type="transmembrane region" description="Helical" evidence="7">
    <location>
        <begin position="264"/>
        <end position="284"/>
    </location>
</feature>
<keyword evidence="2" id="KW-1003">Cell membrane</keyword>
<evidence type="ECO:0000256" key="4">
    <source>
        <dbReference type="ARBA" id="ARBA00022989"/>
    </source>
</evidence>
<reference evidence="9 10" key="1">
    <citation type="submission" date="2015-02" db="EMBL/GenBank/DDBJ databases">
        <authorList>
            <person name="Ju K.-S."/>
            <person name="Doroghazi J.R."/>
            <person name="Metcalf W."/>
        </authorList>
    </citation>
    <scope>NUCLEOTIDE SEQUENCE [LARGE SCALE GENOMIC DNA]</scope>
    <source>
        <strain evidence="9 10">NRRL ISP-5550</strain>
    </source>
</reference>
<dbReference type="GO" id="GO:0005886">
    <property type="term" value="C:plasma membrane"/>
    <property type="evidence" value="ECO:0007669"/>
    <property type="project" value="UniProtKB-SubCell"/>
</dbReference>
<evidence type="ECO:0000259" key="8">
    <source>
        <dbReference type="Pfam" id="PF00482"/>
    </source>
</evidence>
<protein>
    <submittedName>
        <fullName evidence="9">Membrane protein</fullName>
    </submittedName>
</protein>
<feature type="region of interest" description="Disordered" evidence="6">
    <location>
        <begin position="304"/>
        <end position="326"/>
    </location>
</feature>
<feature type="transmembrane region" description="Helical" evidence="7">
    <location>
        <begin position="12"/>
        <end position="39"/>
    </location>
</feature>
<evidence type="ECO:0000313" key="10">
    <source>
        <dbReference type="Proteomes" id="UP000033551"/>
    </source>
</evidence>
<dbReference type="AlphaFoldDB" id="A0A0F4JBG1"/>
<keyword evidence="3 7" id="KW-0812">Transmembrane</keyword>
<evidence type="ECO:0000256" key="2">
    <source>
        <dbReference type="ARBA" id="ARBA00022475"/>
    </source>
</evidence>
<dbReference type="PATRIC" id="fig|68223.7.peg.8096"/>
<evidence type="ECO:0000256" key="7">
    <source>
        <dbReference type="SAM" id="Phobius"/>
    </source>
</evidence>
<name>A0A0F4JBG1_9ACTN</name>
<dbReference type="OrthoDB" id="5243396at2"/>
<feature type="transmembrane region" description="Helical" evidence="7">
    <location>
        <begin position="239"/>
        <end position="258"/>
    </location>
</feature>
<proteinExistence type="predicted"/>
<keyword evidence="10" id="KW-1185">Reference proteome</keyword>
<evidence type="ECO:0000256" key="1">
    <source>
        <dbReference type="ARBA" id="ARBA00004651"/>
    </source>
</evidence>
<dbReference type="Proteomes" id="UP000033551">
    <property type="component" value="Unassembled WGS sequence"/>
</dbReference>
<feature type="transmembrane region" description="Helical" evidence="7">
    <location>
        <begin position="80"/>
        <end position="106"/>
    </location>
</feature>
<evidence type="ECO:0000256" key="6">
    <source>
        <dbReference type="SAM" id="MobiDB-lite"/>
    </source>
</evidence>
<dbReference type="PANTHER" id="PTHR35007">
    <property type="entry name" value="INTEGRAL MEMBRANE PROTEIN-RELATED"/>
    <property type="match status" value="1"/>
</dbReference>
<organism evidence="9 10">
    <name type="scientific">Streptomyces katrae</name>
    <dbReference type="NCBI Taxonomy" id="68223"/>
    <lineage>
        <taxon>Bacteria</taxon>
        <taxon>Bacillati</taxon>
        <taxon>Actinomycetota</taxon>
        <taxon>Actinomycetes</taxon>
        <taxon>Kitasatosporales</taxon>
        <taxon>Streptomycetaceae</taxon>
        <taxon>Streptomyces</taxon>
    </lineage>
</organism>
<evidence type="ECO:0000313" key="9">
    <source>
        <dbReference type="EMBL" id="KJY31702.1"/>
    </source>
</evidence>
<dbReference type="PANTHER" id="PTHR35007:SF3">
    <property type="entry name" value="POSSIBLE CONSERVED ALANINE RICH MEMBRANE PROTEIN"/>
    <property type="match status" value="1"/>
</dbReference>
<dbReference type="InterPro" id="IPR018076">
    <property type="entry name" value="T2SS_GspF_dom"/>
</dbReference>
<evidence type="ECO:0000256" key="3">
    <source>
        <dbReference type="ARBA" id="ARBA00022692"/>
    </source>
</evidence>
<feature type="domain" description="Type II secretion system protein GspF" evidence="8">
    <location>
        <begin position="125"/>
        <end position="249"/>
    </location>
</feature>
<comment type="caution">
    <text evidence="9">The sequence shown here is derived from an EMBL/GenBank/DDBJ whole genome shotgun (WGS) entry which is preliminary data.</text>
</comment>
<keyword evidence="4 7" id="KW-1133">Transmembrane helix</keyword>